<dbReference type="Pfam" id="PF01934">
    <property type="entry name" value="HepT-like"/>
    <property type="match status" value="1"/>
</dbReference>
<evidence type="ECO:0000256" key="2">
    <source>
        <dbReference type="ARBA" id="ARBA00022722"/>
    </source>
</evidence>
<proteinExistence type="inferred from homology"/>
<dbReference type="InterPro" id="IPR037038">
    <property type="entry name" value="HepT-like_sf"/>
</dbReference>
<dbReference type="InterPro" id="IPR052379">
    <property type="entry name" value="Type_VII_TA_RNase"/>
</dbReference>
<keyword evidence="1" id="KW-1277">Toxin-antitoxin system</keyword>
<evidence type="ECO:0000256" key="3">
    <source>
        <dbReference type="ARBA" id="ARBA00022801"/>
    </source>
</evidence>
<evidence type="ECO:0000313" key="5">
    <source>
        <dbReference type="EMBL" id="PSJ46026.1"/>
    </source>
</evidence>
<comment type="caution">
    <text evidence="5">The sequence shown here is derived from an EMBL/GenBank/DDBJ whole genome shotgun (WGS) entry which is preliminary data.</text>
</comment>
<dbReference type="OrthoDB" id="4829434at2"/>
<keyword evidence="6" id="KW-1185">Reference proteome</keyword>
<dbReference type="GO" id="GO:0004540">
    <property type="term" value="F:RNA nuclease activity"/>
    <property type="evidence" value="ECO:0007669"/>
    <property type="project" value="InterPro"/>
</dbReference>
<comment type="similarity">
    <text evidence="4">Belongs to the HepT RNase toxin family.</text>
</comment>
<protein>
    <submittedName>
        <fullName evidence="5">DUF86 domain-containing protein</fullName>
    </submittedName>
</protein>
<dbReference type="PANTHER" id="PTHR33397">
    <property type="entry name" value="UPF0331 PROTEIN YUTE"/>
    <property type="match status" value="1"/>
</dbReference>
<dbReference type="GO" id="GO:0016787">
    <property type="term" value="F:hydrolase activity"/>
    <property type="evidence" value="ECO:0007669"/>
    <property type="project" value="UniProtKB-KW"/>
</dbReference>
<accession>A0A2P7R721</accession>
<dbReference type="PANTHER" id="PTHR33397:SF5">
    <property type="entry name" value="RNASE YUTE-RELATED"/>
    <property type="match status" value="1"/>
</dbReference>
<keyword evidence="3" id="KW-0378">Hydrolase</keyword>
<organism evidence="5 6">
    <name type="scientific">Zobellella taiwanensis</name>
    <dbReference type="NCBI Taxonomy" id="347535"/>
    <lineage>
        <taxon>Bacteria</taxon>
        <taxon>Pseudomonadati</taxon>
        <taxon>Pseudomonadota</taxon>
        <taxon>Gammaproteobacteria</taxon>
        <taxon>Aeromonadales</taxon>
        <taxon>Aeromonadaceae</taxon>
        <taxon>Zobellella</taxon>
    </lineage>
</organism>
<dbReference type="AlphaFoldDB" id="A0A2P7R721"/>
<dbReference type="Proteomes" id="UP000242181">
    <property type="component" value="Unassembled WGS sequence"/>
</dbReference>
<gene>
    <name evidence="5" type="ORF">C7I36_04355</name>
</gene>
<name>A0A2P7R721_9GAMM</name>
<reference evidence="5 6" key="1">
    <citation type="submission" date="2018-03" db="EMBL/GenBank/DDBJ databases">
        <title>The draft genome of Zobellella taiwanensis JCM 13381.</title>
        <authorList>
            <person name="Liu L."/>
            <person name="Li L."/>
            <person name="Wang T."/>
            <person name="Zhang X."/>
            <person name="Liang L."/>
        </authorList>
    </citation>
    <scope>NUCLEOTIDE SEQUENCE [LARGE SCALE GENOMIC DNA]</scope>
    <source>
        <strain evidence="5 6">JCM 13381</strain>
    </source>
</reference>
<dbReference type="EMBL" id="PXYH01000004">
    <property type="protein sequence ID" value="PSJ46026.1"/>
    <property type="molecule type" value="Genomic_DNA"/>
</dbReference>
<dbReference type="Gene3D" id="1.20.120.580">
    <property type="entry name" value="bsu32300-like"/>
    <property type="match status" value="1"/>
</dbReference>
<evidence type="ECO:0000256" key="4">
    <source>
        <dbReference type="ARBA" id="ARBA00024207"/>
    </source>
</evidence>
<dbReference type="NCBIfam" id="NF047751">
    <property type="entry name" value="HepT_toxin"/>
    <property type="match status" value="1"/>
</dbReference>
<dbReference type="InterPro" id="IPR008201">
    <property type="entry name" value="HepT-like"/>
</dbReference>
<sequence>MWELDYVHPQQGTTSIDNNGYLSAQQEHLDQCELDLAELQRRLSQAPWSRFEQRAAERTLQLLIKSCIGIAKQWSKQVTGKASNEALTAFNRLTDRQLIQVQIPWRKVVGLRNALVHDYLEVDTDIIRDVIASNYHQPLLEFARQGLIALGSVRSEASQ</sequence>
<dbReference type="GO" id="GO:0110001">
    <property type="term" value="C:toxin-antitoxin complex"/>
    <property type="evidence" value="ECO:0007669"/>
    <property type="project" value="InterPro"/>
</dbReference>
<evidence type="ECO:0000256" key="1">
    <source>
        <dbReference type="ARBA" id="ARBA00022649"/>
    </source>
</evidence>
<evidence type="ECO:0000313" key="6">
    <source>
        <dbReference type="Proteomes" id="UP000242181"/>
    </source>
</evidence>
<keyword evidence="2" id="KW-0540">Nuclease</keyword>